<feature type="non-terminal residue" evidence="8">
    <location>
        <position position="143"/>
    </location>
</feature>
<dbReference type="Pfam" id="PF17069">
    <property type="entry name" value="RSRP"/>
    <property type="match status" value="1"/>
</dbReference>
<feature type="region of interest" description="Disordered" evidence="7">
    <location>
        <begin position="121"/>
        <end position="143"/>
    </location>
</feature>
<gene>
    <name evidence="8" type="primary">Rsrp1</name>
    <name evidence="8" type="ORF">NOTCIN_R09593</name>
</gene>
<evidence type="ECO:0000256" key="7">
    <source>
        <dbReference type="SAM" id="MobiDB-lite"/>
    </source>
</evidence>
<dbReference type="InterPro" id="IPR029656">
    <property type="entry name" value="RSRP1"/>
</dbReference>
<comment type="similarity">
    <text evidence="2">Belongs to the RSRP family.</text>
</comment>
<name>A0A7K6UUJ0_9PASS</name>
<feature type="compositionally biased region" description="Basic and acidic residues" evidence="7">
    <location>
        <begin position="121"/>
        <end position="132"/>
    </location>
</feature>
<comment type="subcellular location">
    <subcellularLocation>
        <location evidence="1">Nucleus</location>
    </subcellularLocation>
</comment>
<organism evidence="8 9">
    <name type="scientific">Notiomystis cincta</name>
    <dbReference type="NCBI Taxonomy" id="366454"/>
    <lineage>
        <taxon>Eukaryota</taxon>
        <taxon>Metazoa</taxon>
        <taxon>Chordata</taxon>
        <taxon>Craniata</taxon>
        <taxon>Vertebrata</taxon>
        <taxon>Euteleostomi</taxon>
        <taxon>Archelosauria</taxon>
        <taxon>Archosauria</taxon>
        <taxon>Dinosauria</taxon>
        <taxon>Saurischia</taxon>
        <taxon>Theropoda</taxon>
        <taxon>Coelurosauria</taxon>
        <taxon>Aves</taxon>
        <taxon>Neognathae</taxon>
        <taxon>Neoaves</taxon>
        <taxon>Telluraves</taxon>
        <taxon>Australaves</taxon>
        <taxon>Passeriformes</taxon>
        <taxon>Notiomystidae</taxon>
        <taxon>Notiomystis</taxon>
    </lineage>
</organism>
<feature type="compositionally biased region" description="Basic residues" evidence="7">
    <location>
        <begin position="1"/>
        <end position="50"/>
    </location>
</feature>
<evidence type="ECO:0000256" key="1">
    <source>
        <dbReference type="ARBA" id="ARBA00004123"/>
    </source>
</evidence>
<sequence length="143" mass="17041">GYRRYRSRYAARHYRRRYRRSPRRQRSRSRGRAYSRRSYSRSRSRSRGRRYYGFGRTVYPEAYRSWRSRSRTRSRSRSPLHLSEKDKRELLEIAKANAAKALGTDNIVLPASLKISAPAKEIKTEKQEREEATESAEVSMECS</sequence>
<dbReference type="GO" id="GO:0005634">
    <property type="term" value="C:nucleus"/>
    <property type="evidence" value="ECO:0007669"/>
    <property type="project" value="UniProtKB-SubCell"/>
</dbReference>
<keyword evidence="9" id="KW-1185">Reference proteome</keyword>
<dbReference type="AlphaFoldDB" id="A0A7K6UUJ0"/>
<feature type="region of interest" description="Disordered" evidence="7">
    <location>
        <begin position="1"/>
        <end position="51"/>
    </location>
</feature>
<protein>
    <recommendedName>
        <fullName evidence="3">Arginine/serine-rich protein 1</fullName>
    </recommendedName>
</protein>
<comment type="caution">
    <text evidence="8">The sequence shown here is derived from an EMBL/GenBank/DDBJ whole genome shotgun (WGS) entry which is preliminary data.</text>
</comment>
<dbReference type="OrthoDB" id="9950396at2759"/>
<evidence type="ECO:0000256" key="4">
    <source>
        <dbReference type="ARBA" id="ARBA00022553"/>
    </source>
</evidence>
<evidence type="ECO:0000256" key="6">
    <source>
        <dbReference type="ARBA" id="ARBA00034666"/>
    </source>
</evidence>
<reference evidence="8 9" key="1">
    <citation type="submission" date="2019-09" db="EMBL/GenBank/DDBJ databases">
        <title>Bird 10,000 Genomes (B10K) Project - Family phase.</title>
        <authorList>
            <person name="Zhang G."/>
        </authorList>
    </citation>
    <scope>NUCLEOTIDE SEQUENCE [LARGE SCALE GENOMIC DNA]</scope>
    <source>
        <strain evidence="8">B10K-DU-029-75</strain>
    </source>
</reference>
<evidence type="ECO:0000256" key="3">
    <source>
        <dbReference type="ARBA" id="ARBA00018147"/>
    </source>
</evidence>
<accession>A0A7K6UUJ0</accession>
<feature type="compositionally biased region" description="Basic residues" evidence="7">
    <location>
        <begin position="66"/>
        <end position="78"/>
    </location>
</feature>
<evidence type="ECO:0000256" key="5">
    <source>
        <dbReference type="ARBA" id="ARBA00023242"/>
    </source>
</evidence>
<evidence type="ECO:0000313" key="9">
    <source>
        <dbReference type="Proteomes" id="UP000579558"/>
    </source>
</evidence>
<dbReference type="Proteomes" id="UP000579558">
    <property type="component" value="Unassembled WGS sequence"/>
</dbReference>
<feature type="non-terminal residue" evidence="8">
    <location>
        <position position="1"/>
    </location>
</feature>
<dbReference type="PANTHER" id="PTHR47622">
    <property type="entry name" value="ARGININE/SERINE-RICH PROTEIN 1"/>
    <property type="match status" value="1"/>
</dbReference>
<comment type="function">
    <text evidence="6">Probably acts as a spliceosomal factor that contributes to spliceosome assembly and regulates the isoform switching of proteins such as PARP6.</text>
</comment>
<proteinExistence type="inferred from homology"/>
<keyword evidence="4" id="KW-0597">Phosphoprotein</keyword>
<evidence type="ECO:0000313" key="8">
    <source>
        <dbReference type="EMBL" id="NWX25736.1"/>
    </source>
</evidence>
<feature type="region of interest" description="Disordered" evidence="7">
    <location>
        <begin position="65"/>
        <end position="86"/>
    </location>
</feature>
<dbReference type="PANTHER" id="PTHR47622:SF1">
    <property type="entry name" value="ARGININE_SERINE-RICH PROTEIN 1"/>
    <property type="match status" value="1"/>
</dbReference>
<dbReference type="EMBL" id="VZRX01001083">
    <property type="protein sequence ID" value="NWX25736.1"/>
    <property type="molecule type" value="Genomic_DNA"/>
</dbReference>
<evidence type="ECO:0000256" key="2">
    <source>
        <dbReference type="ARBA" id="ARBA00009534"/>
    </source>
</evidence>
<keyword evidence="5" id="KW-0539">Nucleus</keyword>